<comment type="similarity">
    <text evidence="1">Belongs to the peroxin-13 family.</text>
</comment>
<keyword evidence="17" id="KW-1185">Reference proteome</keyword>
<dbReference type="SMART" id="SM00326">
    <property type="entry name" value="SH3"/>
    <property type="match status" value="1"/>
</dbReference>
<dbReference type="GO" id="GO:0016560">
    <property type="term" value="P:protein import into peroxisome matrix, docking"/>
    <property type="evidence" value="ECO:0007669"/>
    <property type="project" value="InterPro"/>
</dbReference>
<dbReference type="GO" id="GO:1990429">
    <property type="term" value="C:peroxisomal importomer complex"/>
    <property type="evidence" value="ECO:0007669"/>
    <property type="project" value="TreeGrafter"/>
</dbReference>
<evidence type="ECO:0000256" key="6">
    <source>
        <dbReference type="ARBA" id="ARBA00022989"/>
    </source>
</evidence>
<dbReference type="InterPro" id="IPR007223">
    <property type="entry name" value="Peroxin-13_N"/>
</dbReference>
<keyword evidence="8" id="KW-0472">Membrane</keyword>
<feature type="region of interest" description="Disordered" evidence="14">
    <location>
        <begin position="108"/>
        <end position="127"/>
    </location>
</feature>
<dbReference type="AlphaFoldDB" id="A0A9P6DSY0"/>
<dbReference type="PANTHER" id="PTHR19332">
    <property type="entry name" value="PEROXISOMAL MEMBRANE PROTEIN PEX13"/>
    <property type="match status" value="1"/>
</dbReference>
<keyword evidence="3" id="KW-0813">Transport</keyword>
<name>A0A9P6DSY0_9AGAM</name>
<gene>
    <name evidence="16" type="ORF">BS47DRAFT_1377506</name>
</gene>
<comment type="subcellular location">
    <subcellularLocation>
        <location evidence="12">Peroxisome membrane</location>
    </subcellularLocation>
</comment>
<dbReference type="Pfam" id="PF04088">
    <property type="entry name" value="Peroxin-13_N"/>
    <property type="match status" value="1"/>
</dbReference>
<keyword evidence="7" id="KW-0811">Translocation</keyword>
<evidence type="ECO:0000256" key="11">
    <source>
        <dbReference type="ARBA" id="ARBA00034535"/>
    </source>
</evidence>
<keyword evidence="9" id="KW-0576">Peroxisome</keyword>
<evidence type="ECO:0000256" key="7">
    <source>
        <dbReference type="ARBA" id="ARBA00023010"/>
    </source>
</evidence>
<evidence type="ECO:0000256" key="8">
    <source>
        <dbReference type="ARBA" id="ARBA00023136"/>
    </source>
</evidence>
<dbReference type="Pfam" id="PF07653">
    <property type="entry name" value="SH3_2"/>
    <property type="match status" value="1"/>
</dbReference>
<evidence type="ECO:0000256" key="10">
    <source>
        <dbReference type="ARBA" id="ARBA00029693"/>
    </source>
</evidence>
<dbReference type="InterPro" id="IPR001452">
    <property type="entry name" value="SH3_domain"/>
</dbReference>
<dbReference type="OrthoDB" id="10037838at2759"/>
<dbReference type="PANTHER" id="PTHR19332:SF1">
    <property type="entry name" value="PEROXISOMAL MEMBRANE PROTEIN PEX13"/>
    <property type="match status" value="1"/>
</dbReference>
<feature type="region of interest" description="Disordered" evidence="14">
    <location>
        <begin position="243"/>
        <end position="268"/>
    </location>
</feature>
<reference evidence="16" key="1">
    <citation type="journal article" date="2020" name="Nat. Commun.">
        <title>Large-scale genome sequencing of mycorrhizal fungi provides insights into the early evolution of symbiotic traits.</title>
        <authorList>
            <person name="Miyauchi S."/>
            <person name="Kiss E."/>
            <person name="Kuo A."/>
            <person name="Drula E."/>
            <person name="Kohler A."/>
            <person name="Sanchez-Garcia M."/>
            <person name="Morin E."/>
            <person name="Andreopoulos B."/>
            <person name="Barry K.W."/>
            <person name="Bonito G."/>
            <person name="Buee M."/>
            <person name="Carver A."/>
            <person name="Chen C."/>
            <person name="Cichocki N."/>
            <person name="Clum A."/>
            <person name="Culley D."/>
            <person name="Crous P.W."/>
            <person name="Fauchery L."/>
            <person name="Girlanda M."/>
            <person name="Hayes R.D."/>
            <person name="Keri Z."/>
            <person name="LaButti K."/>
            <person name="Lipzen A."/>
            <person name="Lombard V."/>
            <person name="Magnuson J."/>
            <person name="Maillard F."/>
            <person name="Murat C."/>
            <person name="Nolan M."/>
            <person name="Ohm R.A."/>
            <person name="Pangilinan J."/>
            <person name="Pereira M.F."/>
            <person name="Perotto S."/>
            <person name="Peter M."/>
            <person name="Pfister S."/>
            <person name="Riley R."/>
            <person name="Sitrit Y."/>
            <person name="Stielow J.B."/>
            <person name="Szollosi G."/>
            <person name="Zifcakova L."/>
            <person name="Stursova M."/>
            <person name="Spatafora J.W."/>
            <person name="Tedersoo L."/>
            <person name="Vaario L.M."/>
            <person name="Yamada A."/>
            <person name="Yan M."/>
            <person name="Wang P."/>
            <person name="Xu J."/>
            <person name="Bruns T."/>
            <person name="Baldrian P."/>
            <person name="Vilgalys R."/>
            <person name="Dunand C."/>
            <person name="Henrissat B."/>
            <person name="Grigoriev I.V."/>
            <person name="Hibbett D."/>
            <person name="Nagy L.G."/>
            <person name="Martin F.M."/>
        </authorList>
    </citation>
    <scope>NUCLEOTIDE SEQUENCE</scope>
    <source>
        <strain evidence="16">UP504</strain>
    </source>
</reference>
<dbReference type="PROSITE" id="PS50002">
    <property type="entry name" value="SH3"/>
    <property type="match status" value="1"/>
</dbReference>
<evidence type="ECO:0000313" key="17">
    <source>
        <dbReference type="Proteomes" id="UP000886523"/>
    </source>
</evidence>
<dbReference type="InterPro" id="IPR036028">
    <property type="entry name" value="SH3-like_dom_sf"/>
</dbReference>
<proteinExistence type="inferred from homology"/>
<dbReference type="InterPro" id="IPR035463">
    <property type="entry name" value="Pex13"/>
</dbReference>
<evidence type="ECO:0000256" key="12">
    <source>
        <dbReference type="ARBA" id="ARBA00046271"/>
    </source>
</evidence>
<keyword evidence="5" id="KW-0653">Protein transport</keyword>
<protein>
    <recommendedName>
        <fullName evidence="11">Peroxisomal membrane protein PEX13</fullName>
    </recommendedName>
    <alternativeName>
        <fullName evidence="10">Peroxin-13</fullName>
    </alternativeName>
</protein>
<evidence type="ECO:0000256" key="2">
    <source>
        <dbReference type="ARBA" id="ARBA00022443"/>
    </source>
</evidence>
<comment type="caution">
    <text evidence="16">The sequence shown here is derived from an EMBL/GenBank/DDBJ whole genome shotgun (WGS) entry which is preliminary data.</text>
</comment>
<dbReference type="GO" id="GO:0005778">
    <property type="term" value="C:peroxisomal membrane"/>
    <property type="evidence" value="ECO:0007669"/>
    <property type="project" value="UniProtKB-SubCell"/>
</dbReference>
<evidence type="ECO:0000313" key="16">
    <source>
        <dbReference type="EMBL" id="KAF9509994.1"/>
    </source>
</evidence>
<keyword evidence="6" id="KW-1133">Transmembrane helix</keyword>
<keyword evidence="2 13" id="KW-0728">SH3 domain</keyword>
<accession>A0A9P6DSY0</accession>
<evidence type="ECO:0000256" key="1">
    <source>
        <dbReference type="ARBA" id="ARBA00006033"/>
    </source>
</evidence>
<feature type="compositionally biased region" description="Basic residues" evidence="14">
    <location>
        <begin position="258"/>
        <end position="268"/>
    </location>
</feature>
<dbReference type="Gene3D" id="2.30.30.40">
    <property type="entry name" value="SH3 Domains"/>
    <property type="match status" value="1"/>
</dbReference>
<evidence type="ECO:0000259" key="15">
    <source>
        <dbReference type="PROSITE" id="PS50002"/>
    </source>
</evidence>
<evidence type="ECO:0000256" key="3">
    <source>
        <dbReference type="ARBA" id="ARBA00022448"/>
    </source>
</evidence>
<dbReference type="SUPFAM" id="SSF50044">
    <property type="entry name" value="SH3-domain"/>
    <property type="match status" value="1"/>
</dbReference>
<feature type="domain" description="SH3" evidence="15">
    <location>
        <begin position="172"/>
        <end position="238"/>
    </location>
</feature>
<sequence length="268" mass="29154">MYGAGMGMGMPGMMGVDPNNPSLVQQVGSSTSQTFALIQSIVQTFGGFAQMLDSTFMATQSSFFAMLGVADQLTQLRGALGQVLGVFGLVSWLRRWWKGDRGNMSHDFKRFVSNPQSAPGSPGSPPAKPSKKPLFIFLLAVFGLPYLMHKLIRHLAARLPPPEQQLAPIDPSKLSFARAAHAFVTQDPVELGLAKGEIVAVLSTLDPTTGAEGEWWRGRTRDGREGWFPRDFVEVIKPKEAILQAPTPPKMPPPPAVPRKHLGKAARR</sequence>
<feature type="compositionally biased region" description="Pro residues" evidence="14">
    <location>
        <begin position="246"/>
        <end position="257"/>
    </location>
</feature>
<organism evidence="16 17">
    <name type="scientific">Hydnum rufescens UP504</name>
    <dbReference type="NCBI Taxonomy" id="1448309"/>
    <lineage>
        <taxon>Eukaryota</taxon>
        <taxon>Fungi</taxon>
        <taxon>Dikarya</taxon>
        <taxon>Basidiomycota</taxon>
        <taxon>Agaricomycotina</taxon>
        <taxon>Agaricomycetes</taxon>
        <taxon>Cantharellales</taxon>
        <taxon>Hydnaceae</taxon>
        <taxon>Hydnum</taxon>
    </lineage>
</organism>
<evidence type="ECO:0000256" key="4">
    <source>
        <dbReference type="ARBA" id="ARBA00022692"/>
    </source>
</evidence>
<evidence type="ECO:0000256" key="14">
    <source>
        <dbReference type="SAM" id="MobiDB-lite"/>
    </source>
</evidence>
<keyword evidence="4" id="KW-0812">Transmembrane</keyword>
<dbReference type="EMBL" id="MU129025">
    <property type="protein sequence ID" value="KAF9509994.1"/>
    <property type="molecule type" value="Genomic_DNA"/>
</dbReference>
<dbReference type="Proteomes" id="UP000886523">
    <property type="component" value="Unassembled WGS sequence"/>
</dbReference>
<evidence type="ECO:0000256" key="5">
    <source>
        <dbReference type="ARBA" id="ARBA00022927"/>
    </source>
</evidence>
<evidence type="ECO:0000256" key="13">
    <source>
        <dbReference type="PROSITE-ProRule" id="PRU00192"/>
    </source>
</evidence>
<evidence type="ECO:0000256" key="9">
    <source>
        <dbReference type="ARBA" id="ARBA00023140"/>
    </source>
</evidence>